<dbReference type="EMBL" id="JAPCWZ010000006">
    <property type="protein sequence ID" value="KAK8860029.1"/>
    <property type="molecule type" value="Genomic_DNA"/>
</dbReference>
<feature type="compositionally biased region" description="Basic and acidic residues" evidence="1">
    <location>
        <begin position="127"/>
        <end position="136"/>
    </location>
</feature>
<keyword evidence="3" id="KW-1185">Reference proteome</keyword>
<accession>A0ABR2IBH4</accession>
<gene>
    <name evidence="2" type="ORF">PGQ11_010763</name>
</gene>
<comment type="caution">
    <text evidence="2">The sequence shown here is derived from an EMBL/GenBank/DDBJ whole genome shotgun (WGS) entry which is preliminary data.</text>
</comment>
<evidence type="ECO:0008006" key="4">
    <source>
        <dbReference type="Google" id="ProtNLM"/>
    </source>
</evidence>
<reference evidence="2 3" key="1">
    <citation type="journal article" date="2024" name="IMA Fungus">
        <title>Apiospora arundinis, a panoply of carbohydrate-active enzymes and secondary metabolites.</title>
        <authorList>
            <person name="Sorensen T."/>
            <person name="Petersen C."/>
            <person name="Muurmann A.T."/>
            <person name="Christiansen J.V."/>
            <person name="Brundto M.L."/>
            <person name="Overgaard C.K."/>
            <person name="Boysen A.T."/>
            <person name="Wollenberg R.D."/>
            <person name="Larsen T.O."/>
            <person name="Sorensen J.L."/>
            <person name="Nielsen K.L."/>
            <person name="Sondergaard T.E."/>
        </authorList>
    </citation>
    <scope>NUCLEOTIDE SEQUENCE [LARGE SCALE GENOMIC DNA]</scope>
    <source>
        <strain evidence="2 3">AAU 773</strain>
    </source>
</reference>
<dbReference type="Proteomes" id="UP001390339">
    <property type="component" value="Unassembled WGS sequence"/>
</dbReference>
<evidence type="ECO:0000313" key="2">
    <source>
        <dbReference type="EMBL" id="KAK8860029.1"/>
    </source>
</evidence>
<feature type="region of interest" description="Disordered" evidence="1">
    <location>
        <begin position="127"/>
        <end position="153"/>
    </location>
</feature>
<protein>
    <recommendedName>
        <fullName evidence="4">F-box domain-containing protein</fullName>
    </recommendedName>
</protein>
<organism evidence="2 3">
    <name type="scientific">Apiospora arundinis</name>
    <dbReference type="NCBI Taxonomy" id="335852"/>
    <lineage>
        <taxon>Eukaryota</taxon>
        <taxon>Fungi</taxon>
        <taxon>Dikarya</taxon>
        <taxon>Ascomycota</taxon>
        <taxon>Pezizomycotina</taxon>
        <taxon>Sordariomycetes</taxon>
        <taxon>Xylariomycetidae</taxon>
        <taxon>Amphisphaeriales</taxon>
        <taxon>Apiosporaceae</taxon>
        <taxon>Apiospora</taxon>
    </lineage>
</organism>
<name>A0ABR2IBH4_9PEZI</name>
<evidence type="ECO:0000313" key="3">
    <source>
        <dbReference type="Proteomes" id="UP001390339"/>
    </source>
</evidence>
<sequence>MAHSSFEDLPSEIKLQILGHCTRYTLPTLVGASPTTLRLYRRYRRSVMGDIAQRANLGIYDGPGSSFEDEGGPPAQPGRPLERGRRLLVLRRWMITMQHDKHGLSKEQCSDVTSGLIRRAIRMTKQRIQEEGKKALEEEEAAAQASPVETNEP</sequence>
<evidence type="ECO:0000256" key="1">
    <source>
        <dbReference type="SAM" id="MobiDB-lite"/>
    </source>
</evidence>
<proteinExistence type="predicted"/>
<feature type="region of interest" description="Disordered" evidence="1">
    <location>
        <begin position="62"/>
        <end position="83"/>
    </location>
</feature>